<gene>
    <name evidence="5" type="ORF">GCM10011609_42590</name>
</gene>
<dbReference type="Proteomes" id="UP000597656">
    <property type="component" value="Unassembled WGS sequence"/>
</dbReference>
<dbReference type="InterPro" id="IPR050834">
    <property type="entry name" value="Glycosyltransf_2"/>
</dbReference>
<dbReference type="PANTHER" id="PTHR43685:SF5">
    <property type="entry name" value="GLYCOSYLTRANSFERASE EPSE-RELATED"/>
    <property type="match status" value="1"/>
</dbReference>
<reference evidence="6" key="1">
    <citation type="journal article" date="2019" name="Int. J. Syst. Evol. Microbiol.">
        <title>The Global Catalogue of Microorganisms (GCM) 10K type strain sequencing project: providing services to taxonomists for standard genome sequencing and annotation.</title>
        <authorList>
            <consortium name="The Broad Institute Genomics Platform"/>
            <consortium name="The Broad Institute Genome Sequencing Center for Infectious Disease"/>
            <person name="Wu L."/>
            <person name="Ma J."/>
        </authorList>
    </citation>
    <scope>NUCLEOTIDE SEQUENCE [LARGE SCALE GENOMIC DNA]</scope>
    <source>
        <strain evidence="6">CGMCC 4.7319</strain>
    </source>
</reference>
<sequence length="257" mass="28566">MSTPVSVVMTVAPKAPYLPETLRTLADQTFQDWELVFVLDGECEQNRAATEFLPREKVKYVLTPAPRSGVATGRNFGLAAASHELIALLDADDLAAPERLAKQVERFAAEPDLAALGTWAQKIDIQGTRIGEMHPPIGRDKVARTLLWFNCMIAPSMMLRKSVAQGLGNFDQRCTRSEDYDMWLRMLGTHGVDVLGEELLSYRVHPNQHSKGTMLDGQAERLRESRMAAAERLGVSKLGAMARHGAWLGVQLANRRW</sequence>
<dbReference type="RefSeq" id="WP_373294151.1">
    <property type="nucleotide sequence ID" value="NZ_BMNC01000005.1"/>
</dbReference>
<comment type="similarity">
    <text evidence="1">Belongs to the glycosyltransferase 2 family.</text>
</comment>
<keyword evidence="3 5" id="KW-0808">Transferase</keyword>
<accession>A0ABQ2I3S1</accession>
<dbReference type="PANTHER" id="PTHR43685">
    <property type="entry name" value="GLYCOSYLTRANSFERASE"/>
    <property type="match status" value="1"/>
</dbReference>
<organism evidence="5 6">
    <name type="scientific">Lentzea pudingi</name>
    <dbReference type="NCBI Taxonomy" id="1789439"/>
    <lineage>
        <taxon>Bacteria</taxon>
        <taxon>Bacillati</taxon>
        <taxon>Actinomycetota</taxon>
        <taxon>Actinomycetes</taxon>
        <taxon>Pseudonocardiales</taxon>
        <taxon>Pseudonocardiaceae</taxon>
        <taxon>Lentzea</taxon>
    </lineage>
</organism>
<dbReference type="Pfam" id="PF00535">
    <property type="entry name" value="Glycos_transf_2"/>
    <property type="match status" value="1"/>
</dbReference>
<evidence type="ECO:0000313" key="5">
    <source>
        <dbReference type="EMBL" id="GGM99689.1"/>
    </source>
</evidence>
<evidence type="ECO:0000256" key="2">
    <source>
        <dbReference type="ARBA" id="ARBA00022676"/>
    </source>
</evidence>
<name>A0ABQ2I3S1_9PSEU</name>
<dbReference type="SUPFAM" id="SSF53448">
    <property type="entry name" value="Nucleotide-diphospho-sugar transferases"/>
    <property type="match status" value="1"/>
</dbReference>
<dbReference type="EMBL" id="BMNC01000005">
    <property type="protein sequence ID" value="GGM99689.1"/>
    <property type="molecule type" value="Genomic_DNA"/>
</dbReference>
<protein>
    <submittedName>
        <fullName evidence="5">Glycosyl transferase</fullName>
    </submittedName>
</protein>
<dbReference type="GO" id="GO:0016740">
    <property type="term" value="F:transferase activity"/>
    <property type="evidence" value="ECO:0007669"/>
    <property type="project" value="UniProtKB-KW"/>
</dbReference>
<dbReference type="InterPro" id="IPR029044">
    <property type="entry name" value="Nucleotide-diphossugar_trans"/>
</dbReference>
<feature type="domain" description="Glycosyltransferase 2-like" evidence="4">
    <location>
        <begin position="6"/>
        <end position="163"/>
    </location>
</feature>
<dbReference type="InterPro" id="IPR001173">
    <property type="entry name" value="Glyco_trans_2-like"/>
</dbReference>
<dbReference type="Gene3D" id="3.90.550.10">
    <property type="entry name" value="Spore Coat Polysaccharide Biosynthesis Protein SpsA, Chain A"/>
    <property type="match status" value="1"/>
</dbReference>
<keyword evidence="2" id="KW-0328">Glycosyltransferase</keyword>
<evidence type="ECO:0000256" key="1">
    <source>
        <dbReference type="ARBA" id="ARBA00006739"/>
    </source>
</evidence>
<evidence type="ECO:0000256" key="3">
    <source>
        <dbReference type="ARBA" id="ARBA00022679"/>
    </source>
</evidence>
<proteinExistence type="inferred from homology"/>
<evidence type="ECO:0000313" key="6">
    <source>
        <dbReference type="Proteomes" id="UP000597656"/>
    </source>
</evidence>
<evidence type="ECO:0000259" key="4">
    <source>
        <dbReference type="Pfam" id="PF00535"/>
    </source>
</evidence>
<comment type="caution">
    <text evidence="5">The sequence shown here is derived from an EMBL/GenBank/DDBJ whole genome shotgun (WGS) entry which is preliminary data.</text>
</comment>
<keyword evidence="6" id="KW-1185">Reference proteome</keyword>